<keyword evidence="2" id="KW-1185">Reference proteome</keyword>
<protein>
    <submittedName>
        <fullName evidence="1">Uncharacterized protein</fullName>
    </submittedName>
</protein>
<proteinExistence type="predicted"/>
<dbReference type="AlphaFoldDB" id="A0A345NQ75"/>
<accession>A0A345NQ75</accession>
<name>A0A345NQ75_9MICO</name>
<dbReference type="Proteomes" id="UP000253790">
    <property type="component" value="Chromosome"/>
</dbReference>
<dbReference type="RefSeq" id="WP_114929302.1">
    <property type="nucleotide sequence ID" value="NZ_CP031229.1"/>
</dbReference>
<evidence type="ECO:0000313" key="2">
    <source>
        <dbReference type="Proteomes" id="UP000253790"/>
    </source>
</evidence>
<organism evidence="1 2">
    <name type="scientific">Ornithinimicrobium avium</name>
    <dbReference type="NCBI Taxonomy" id="2283195"/>
    <lineage>
        <taxon>Bacteria</taxon>
        <taxon>Bacillati</taxon>
        <taxon>Actinomycetota</taxon>
        <taxon>Actinomycetes</taxon>
        <taxon>Micrococcales</taxon>
        <taxon>Ornithinimicrobiaceae</taxon>
        <taxon>Ornithinimicrobium</taxon>
    </lineage>
</organism>
<dbReference type="KEGG" id="orn:DV701_14610"/>
<dbReference type="EMBL" id="CP031229">
    <property type="protein sequence ID" value="AXH97183.1"/>
    <property type="molecule type" value="Genomic_DNA"/>
</dbReference>
<reference evidence="1 2" key="1">
    <citation type="submission" date="2018-07" db="EMBL/GenBank/DDBJ databases">
        <title>Complete genome sequencing of Ornithinimicrobium sp. AMA3305.</title>
        <authorList>
            <person name="Bae J.-W."/>
        </authorList>
    </citation>
    <scope>NUCLEOTIDE SEQUENCE [LARGE SCALE GENOMIC DNA]</scope>
    <source>
        <strain evidence="1 2">AMA3305</strain>
    </source>
</reference>
<gene>
    <name evidence="1" type="ORF">DV701_14610</name>
</gene>
<sequence length="227" mass="23973">MRTTRTLLNGDVLVLDVPDAETMPAPAAIGVLARDGLELEITTGGPGHLEHYLSVSGTRLTGEVQLRHGATLRHGRHGDDPARGLVFALRTGDHEIYGTTVPGMDLEGLTSFLSHVEVATGPAGPVLTPAAPVGWSEHRTHDVAQVVRVVGGARILLDVRRTRNGLTRPSGPGLDVRGGRLSRSADDERVHYAVLETPAFLVYGIPADEEHVDAAATTLSTVTAELG</sequence>
<dbReference type="OrthoDB" id="4858156at2"/>
<evidence type="ECO:0000313" key="1">
    <source>
        <dbReference type="EMBL" id="AXH97183.1"/>
    </source>
</evidence>